<dbReference type="InterPro" id="IPR005828">
    <property type="entry name" value="MFS_sugar_transport-like"/>
</dbReference>
<evidence type="ECO:0000256" key="6">
    <source>
        <dbReference type="SAM" id="Phobius"/>
    </source>
</evidence>
<dbReference type="InterPro" id="IPR036259">
    <property type="entry name" value="MFS_trans_sf"/>
</dbReference>
<evidence type="ECO:0000256" key="2">
    <source>
        <dbReference type="ARBA" id="ARBA00022692"/>
    </source>
</evidence>
<accession>A0A9Q1BHF8</accession>
<proteinExistence type="predicted"/>
<name>A0A9Q1BHF8_HOLLE</name>
<evidence type="ECO:0000256" key="1">
    <source>
        <dbReference type="ARBA" id="ARBA00004141"/>
    </source>
</evidence>
<dbReference type="Proteomes" id="UP001152320">
    <property type="component" value="Chromosome 16"/>
</dbReference>
<dbReference type="Gene3D" id="1.20.1250.20">
    <property type="entry name" value="MFS general substrate transporter like domains"/>
    <property type="match status" value="1"/>
</dbReference>
<feature type="transmembrane region" description="Helical" evidence="6">
    <location>
        <begin position="251"/>
        <end position="268"/>
    </location>
</feature>
<feature type="region of interest" description="Disordered" evidence="5">
    <location>
        <begin position="375"/>
        <end position="411"/>
    </location>
</feature>
<reference evidence="7" key="1">
    <citation type="submission" date="2021-10" db="EMBL/GenBank/DDBJ databases">
        <title>Tropical sea cucumber genome reveals ecological adaptation and Cuvierian tubules defense mechanism.</title>
        <authorList>
            <person name="Chen T."/>
        </authorList>
    </citation>
    <scope>NUCLEOTIDE SEQUENCE</scope>
    <source>
        <strain evidence="7">Nanhai2018</strain>
        <tissue evidence="7">Muscle</tissue>
    </source>
</reference>
<feature type="transmembrane region" description="Helical" evidence="6">
    <location>
        <begin position="333"/>
        <end position="353"/>
    </location>
</feature>
<dbReference type="EMBL" id="JAIZAY010000016">
    <property type="protein sequence ID" value="KAJ8026750.1"/>
    <property type="molecule type" value="Genomic_DNA"/>
</dbReference>
<feature type="transmembrane region" description="Helical" evidence="6">
    <location>
        <begin position="218"/>
        <end position="239"/>
    </location>
</feature>
<evidence type="ECO:0000313" key="8">
    <source>
        <dbReference type="Proteomes" id="UP001152320"/>
    </source>
</evidence>
<feature type="transmembrane region" description="Helical" evidence="6">
    <location>
        <begin position="68"/>
        <end position="91"/>
    </location>
</feature>
<comment type="caution">
    <text evidence="7">The sequence shown here is derived from an EMBL/GenBank/DDBJ whole genome shotgun (WGS) entry which is preliminary data.</text>
</comment>
<dbReference type="Pfam" id="PF00083">
    <property type="entry name" value="Sugar_tr"/>
    <property type="match status" value="1"/>
</dbReference>
<keyword evidence="4 6" id="KW-0472">Membrane</keyword>
<feature type="transmembrane region" description="Helical" evidence="6">
    <location>
        <begin position="189"/>
        <end position="206"/>
    </location>
</feature>
<sequence>MMQNRHQRIRKVRASLFHLQGVTSNLIHNGRHFDHVRCCGSRICSNIEVCNIFGIDTGTELVGPSKRVVAGIVIEIFFSFGYMLLAILAYFVRDWRMLQLIIACPIVLFVFTVPFVTESARWLISRDRYEKAEVIILKAAKGNKKEDNLPPNFIQELKKSDEEEKSKKASEKTPTVIDLFRTPNLRIRTINLMYNWFINSLVYYGLSLSTSDLGSNDFIAFFISGAVELPAYLLCIPAIESPLGRKYATSGFELIGGVACLITIFLPLGAWRTAIAMIGKFGISASFALVYIYSAEIFPTPLRSTGVGICSTASRVAGILAPLILLLDEYWEPLPLLIFGSTCIIGGLLLLFLPETRGRRLPETIQEGEEFTMKERNSYNFEEEEEEKTPQIYTVNGEINSGYEDDVKPQL</sequence>
<dbReference type="PANTHER" id="PTHR24064">
    <property type="entry name" value="SOLUTE CARRIER FAMILY 22 MEMBER"/>
    <property type="match status" value="1"/>
</dbReference>
<evidence type="ECO:0000313" key="7">
    <source>
        <dbReference type="EMBL" id="KAJ8026750.1"/>
    </source>
</evidence>
<evidence type="ECO:0000256" key="5">
    <source>
        <dbReference type="SAM" id="MobiDB-lite"/>
    </source>
</evidence>
<gene>
    <name evidence="7" type="ORF">HOLleu_31675</name>
</gene>
<comment type="subcellular location">
    <subcellularLocation>
        <location evidence="1">Membrane</location>
        <topology evidence="1">Multi-pass membrane protein</topology>
    </subcellularLocation>
</comment>
<evidence type="ECO:0000256" key="3">
    <source>
        <dbReference type="ARBA" id="ARBA00022989"/>
    </source>
</evidence>
<feature type="transmembrane region" description="Helical" evidence="6">
    <location>
        <begin position="274"/>
        <end position="293"/>
    </location>
</feature>
<keyword evidence="8" id="KW-1185">Reference proteome</keyword>
<dbReference type="GO" id="GO:0016020">
    <property type="term" value="C:membrane"/>
    <property type="evidence" value="ECO:0007669"/>
    <property type="project" value="UniProtKB-SubCell"/>
</dbReference>
<keyword evidence="2 6" id="KW-0812">Transmembrane</keyword>
<protein>
    <submittedName>
        <fullName evidence="7">Organic cation transporter protein</fullName>
    </submittedName>
</protein>
<dbReference type="OrthoDB" id="5296287at2759"/>
<dbReference type="GO" id="GO:0022857">
    <property type="term" value="F:transmembrane transporter activity"/>
    <property type="evidence" value="ECO:0007669"/>
    <property type="project" value="InterPro"/>
</dbReference>
<feature type="transmembrane region" description="Helical" evidence="6">
    <location>
        <begin position="305"/>
        <end position="327"/>
    </location>
</feature>
<dbReference type="SUPFAM" id="SSF103473">
    <property type="entry name" value="MFS general substrate transporter"/>
    <property type="match status" value="1"/>
</dbReference>
<organism evidence="7 8">
    <name type="scientific">Holothuria leucospilota</name>
    <name type="common">Black long sea cucumber</name>
    <name type="synonym">Mertensiothuria leucospilota</name>
    <dbReference type="NCBI Taxonomy" id="206669"/>
    <lineage>
        <taxon>Eukaryota</taxon>
        <taxon>Metazoa</taxon>
        <taxon>Echinodermata</taxon>
        <taxon>Eleutherozoa</taxon>
        <taxon>Echinozoa</taxon>
        <taxon>Holothuroidea</taxon>
        <taxon>Aspidochirotacea</taxon>
        <taxon>Aspidochirotida</taxon>
        <taxon>Holothuriidae</taxon>
        <taxon>Holothuria</taxon>
    </lineage>
</organism>
<evidence type="ECO:0000256" key="4">
    <source>
        <dbReference type="ARBA" id="ARBA00023136"/>
    </source>
</evidence>
<keyword evidence="3 6" id="KW-1133">Transmembrane helix</keyword>
<dbReference type="AlphaFoldDB" id="A0A9Q1BHF8"/>
<feature type="transmembrane region" description="Helical" evidence="6">
    <location>
        <begin position="97"/>
        <end position="116"/>
    </location>
</feature>